<keyword evidence="3" id="KW-1185">Reference proteome</keyword>
<name>A0ABN8YFF4_RANTA</name>
<proteinExistence type="predicted"/>
<dbReference type="Proteomes" id="UP001176941">
    <property type="component" value="Chromosome 2"/>
</dbReference>
<feature type="region of interest" description="Disordered" evidence="1">
    <location>
        <begin position="1"/>
        <end position="138"/>
    </location>
</feature>
<evidence type="ECO:0000313" key="2">
    <source>
        <dbReference type="EMBL" id="CAI9160243.1"/>
    </source>
</evidence>
<evidence type="ECO:0000256" key="1">
    <source>
        <dbReference type="SAM" id="MobiDB-lite"/>
    </source>
</evidence>
<sequence>MPGSLKRAFGKNRLSQSASFEVGVGFQLCPPSLGRCKLPSEGASPFPHRAKGVAHPSPKHHNPNNSHGLPGLSPPLPHPSGKGASEGADAPGRVLLRRSPPTRPRMNLQPAEPGGTFRRAPGGQRPGGNERASEVPGRVREENFCPIGAEEAAAVAASVGAAPAATLSLCRASGPSPPQRRILRLAPGAPTPVSSGELYPSRNVPYLPAARHPHFRPSATPESSHPY</sequence>
<reference evidence="2" key="1">
    <citation type="submission" date="2023-04" db="EMBL/GenBank/DDBJ databases">
        <authorList>
            <consortium name="ELIXIR-Norway"/>
        </authorList>
    </citation>
    <scope>NUCLEOTIDE SEQUENCE [LARGE SCALE GENOMIC DNA]</scope>
</reference>
<gene>
    <name evidence="2" type="ORF">MRATA1EN1_LOCUS9205</name>
</gene>
<organism evidence="2 3">
    <name type="scientific">Rangifer tarandus platyrhynchus</name>
    <name type="common">Svalbard reindeer</name>
    <dbReference type="NCBI Taxonomy" id="3082113"/>
    <lineage>
        <taxon>Eukaryota</taxon>
        <taxon>Metazoa</taxon>
        <taxon>Chordata</taxon>
        <taxon>Craniata</taxon>
        <taxon>Vertebrata</taxon>
        <taxon>Euteleostomi</taxon>
        <taxon>Mammalia</taxon>
        <taxon>Eutheria</taxon>
        <taxon>Laurasiatheria</taxon>
        <taxon>Artiodactyla</taxon>
        <taxon>Ruminantia</taxon>
        <taxon>Pecora</taxon>
        <taxon>Cervidae</taxon>
        <taxon>Odocoileinae</taxon>
        <taxon>Rangifer</taxon>
    </lineage>
</organism>
<dbReference type="EMBL" id="OX459938">
    <property type="protein sequence ID" value="CAI9160243.1"/>
    <property type="molecule type" value="Genomic_DNA"/>
</dbReference>
<evidence type="ECO:0000313" key="3">
    <source>
        <dbReference type="Proteomes" id="UP001176941"/>
    </source>
</evidence>
<feature type="compositionally biased region" description="Basic residues" evidence="1">
    <location>
        <begin position="48"/>
        <end position="62"/>
    </location>
</feature>
<protein>
    <submittedName>
        <fullName evidence="2">Uncharacterized protein</fullName>
    </submittedName>
</protein>
<accession>A0ABN8YFF4</accession>